<evidence type="ECO:0000256" key="2">
    <source>
        <dbReference type="ARBA" id="ARBA00009810"/>
    </source>
</evidence>
<gene>
    <name evidence="11" type="ORF">NHU_00183</name>
</gene>
<dbReference type="InterPro" id="IPR039426">
    <property type="entry name" value="TonB-dep_rcpt-like"/>
</dbReference>
<comment type="subcellular location">
    <subcellularLocation>
        <location evidence="1 8">Cell outer membrane</location>
        <topology evidence="1 8">Multi-pass membrane protein</topology>
    </subcellularLocation>
</comment>
<accession>A0A0D6AY39</accession>
<dbReference type="Proteomes" id="UP000064912">
    <property type="component" value="Chromosome"/>
</dbReference>
<evidence type="ECO:0000256" key="5">
    <source>
        <dbReference type="ARBA" id="ARBA00022692"/>
    </source>
</evidence>
<dbReference type="InterPro" id="IPR012910">
    <property type="entry name" value="Plug_dom"/>
</dbReference>
<feature type="domain" description="TonB-dependent receptor plug" evidence="10">
    <location>
        <begin position="45"/>
        <end position="157"/>
    </location>
</feature>
<dbReference type="eggNOG" id="COG4772">
    <property type="taxonomic scope" value="Bacteria"/>
</dbReference>
<keyword evidence="6 8" id="KW-0472">Membrane</keyword>
<sequence>MTVRHMTVGLLACGTAIGLAWPATAQESFSLDPVMLGQSKREVRTDTAISETVVDEDEIEDRQATTIAELVDSVPGVSLINGNTPQGSGINIRGFGANSTNGSDQKVAIQVDGASVGSEELYRIGTQLFTDPALYKQVTVIRGTAGTFEYGSGIIGGLIRLDTKDASDFTGGEPGFKLRQTLQYGTNGDAWASSTIFAWQPDENLEFLGNYTYRSQGVQKDGDGNGIGSDGFDLPSWLVKAKYRFGEAREHYVKLSYSDTSSDRKDVPYDTFGAVGDSLGNVDRKMRSKIAVMEYGFNPAGNDLINLTATLTYTEQKIDQDYVPGSSSCETTFCGVPFPPGGFAFTNADQRYETTKLTVRNQALFASGALDHDLRLGVEYIRKERLDAASAPGGTDKRWALFAVDDISFGGLTLTPALRYETQDSGGDSYADYDNDALMGGLSARYAFGNGWAVFGSAAYTESLPIIDDLGTPVYMTRSEKARTYELGFSYDRGTVFADGDDLALKLTAYHTTVWDITSYTTDKMKPITDARMKGLELEAAYSLPSGHYVDLNADIARGKITTPGAPDDWEGTPADDLRVTLGRKWGETLDLSWEVAHAAKMNRSAKPSGSNTVHNLRATWRPQDGVFKGTEIRAGIENAFDLDYTPHLATRPAPGRTFKLTLARTF</sequence>
<name>A0A0D6AY39_RHOSU</name>
<dbReference type="SUPFAM" id="SSF56935">
    <property type="entry name" value="Porins"/>
    <property type="match status" value="1"/>
</dbReference>
<feature type="signal peptide" evidence="9">
    <location>
        <begin position="1"/>
        <end position="25"/>
    </location>
</feature>
<dbReference type="PATRIC" id="fig|35806.4.peg.185"/>
<dbReference type="InterPro" id="IPR037066">
    <property type="entry name" value="Plug_dom_sf"/>
</dbReference>
<dbReference type="GO" id="GO:0015344">
    <property type="term" value="F:siderophore uptake transmembrane transporter activity"/>
    <property type="evidence" value="ECO:0007669"/>
    <property type="project" value="TreeGrafter"/>
</dbReference>
<dbReference type="InterPro" id="IPR036942">
    <property type="entry name" value="Beta-barrel_TonB_sf"/>
</dbReference>
<protein>
    <submittedName>
        <fullName evidence="11">Heme acquisition protein hasR</fullName>
    </submittedName>
</protein>
<evidence type="ECO:0000256" key="8">
    <source>
        <dbReference type="PROSITE-ProRule" id="PRU01360"/>
    </source>
</evidence>
<dbReference type="GO" id="GO:0044718">
    <property type="term" value="P:siderophore transmembrane transport"/>
    <property type="evidence" value="ECO:0007669"/>
    <property type="project" value="TreeGrafter"/>
</dbReference>
<evidence type="ECO:0000313" key="12">
    <source>
        <dbReference type="Proteomes" id="UP000064912"/>
    </source>
</evidence>
<evidence type="ECO:0000256" key="6">
    <source>
        <dbReference type="ARBA" id="ARBA00023136"/>
    </source>
</evidence>
<keyword evidence="4 8" id="KW-1134">Transmembrane beta strand</keyword>
<dbReference type="PANTHER" id="PTHR30069:SF41">
    <property type="entry name" value="HEME_HEMOPEXIN UTILIZATION PROTEIN C"/>
    <property type="match status" value="1"/>
</dbReference>
<dbReference type="Gene3D" id="2.170.130.10">
    <property type="entry name" value="TonB-dependent receptor, plug domain"/>
    <property type="match status" value="1"/>
</dbReference>
<keyword evidence="5 8" id="KW-0812">Transmembrane</keyword>
<dbReference type="GO" id="GO:0009279">
    <property type="term" value="C:cell outer membrane"/>
    <property type="evidence" value="ECO:0007669"/>
    <property type="project" value="UniProtKB-SubCell"/>
</dbReference>
<evidence type="ECO:0000256" key="4">
    <source>
        <dbReference type="ARBA" id="ARBA00022452"/>
    </source>
</evidence>
<keyword evidence="9" id="KW-0732">Signal</keyword>
<dbReference type="Pfam" id="PF07715">
    <property type="entry name" value="Plug"/>
    <property type="match status" value="1"/>
</dbReference>
<dbReference type="PROSITE" id="PS52016">
    <property type="entry name" value="TONB_DEPENDENT_REC_3"/>
    <property type="match status" value="1"/>
</dbReference>
<dbReference type="KEGG" id="rsu:NHU_00183"/>
<evidence type="ECO:0000256" key="1">
    <source>
        <dbReference type="ARBA" id="ARBA00004571"/>
    </source>
</evidence>
<evidence type="ECO:0000313" key="11">
    <source>
        <dbReference type="EMBL" id="BAQ67354.1"/>
    </source>
</evidence>
<organism evidence="11 12">
    <name type="scientific">Rhodovulum sulfidophilum</name>
    <name type="common">Rhodobacter sulfidophilus</name>
    <dbReference type="NCBI Taxonomy" id="35806"/>
    <lineage>
        <taxon>Bacteria</taxon>
        <taxon>Pseudomonadati</taxon>
        <taxon>Pseudomonadota</taxon>
        <taxon>Alphaproteobacteria</taxon>
        <taxon>Rhodobacterales</taxon>
        <taxon>Paracoccaceae</taxon>
        <taxon>Rhodovulum</taxon>
    </lineage>
</organism>
<feature type="chain" id="PRO_5002301032" evidence="9">
    <location>
        <begin position="26"/>
        <end position="667"/>
    </location>
</feature>
<evidence type="ECO:0000256" key="7">
    <source>
        <dbReference type="ARBA" id="ARBA00023237"/>
    </source>
</evidence>
<evidence type="ECO:0000256" key="3">
    <source>
        <dbReference type="ARBA" id="ARBA00022448"/>
    </source>
</evidence>
<keyword evidence="7 8" id="KW-0998">Cell outer membrane</keyword>
<evidence type="ECO:0000259" key="10">
    <source>
        <dbReference type="Pfam" id="PF07715"/>
    </source>
</evidence>
<evidence type="ECO:0000256" key="9">
    <source>
        <dbReference type="SAM" id="SignalP"/>
    </source>
</evidence>
<proteinExistence type="inferred from homology"/>
<dbReference type="PANTHER" id="PTHR30069">
    <property type="entry name" value="TONB-DEPENDENT OUTER MEMBRANE RECEPTOR"/>
    <property type="match status" value="1"/>
</dbReference>
<comment type="similarity">
    <text evidence="2 8">Belongs to the TonB-dependent receptor family.</text>
</comment>
<keyword evidence="3 8" id="KW-0813">Transport</keyword>
<dbReference type="Gene3D" id="2.40.170.20">
    <property type="entry name" value="TonB-dependent receptor, beta-barrel domain"/>
    <property type="match status" value="1"/>
</dbReference>
<dbReference type="AlphaFoldDB" id="A0A0D6AY39"/>
<dbReference type="CDD" id="cd01347">
    <property type="entry name" value="ligand_gated_channel"/>
    <property type="match status" value="1"/>
</dbReference>
<dbReference type="EMBL" id="AP014800">
    <property type="protein sequence ID" value="BAQ67354.1"/>
    <property type="molecule type" value="Genomic_DNA"/>
</dbReference>
<reference evidence="11 12" key="1">
    <citation type="submission" date="2015-02" db="EMBL/GenBank/DDBJ databases">
        <title>Genome sequene of Rhodovulum sulfidophilum DSM 2351.</title>
        <authorList>
            <person name="Nagao N."/>
        </authorList>
    </citation>
    <scope>NUCLEOTIDE SEQUENCE [LARGE SCALE GENOMIC DNA]</scope>
    <source>
        <strain evidence="11 12">DSM 2351</strain>
    </source>
</reference>